<proteinExistence type="predicted"/>
<dbReference type="SMART" id="SM00448">
    <property type="entry name" value="REC"/>
    <property type="match status" value="1"/>
</dbReference>
<dbReference type="InterPro" id="IPR052893">
    <property type="entry name" value="TCS_response_regulator"/>
</dbReference>
<dbReference type="PANTHER" id="PTHR44520">
    <property type="entry name" value="RESPONSE REGULATOR RCP1-RELATED"/>
    <property type="match status" value="1"/>
</dbReference>
<accession>A0A4R3Y8Z9</accession>
<dbReference type="RefSeq" id="WP_124945579.1">
    <property type="nucleotide sequence ID" value="NZ_BHVT01000017.1"/>
</dbReference>
<dbReference type="PROSITE" id="PS50110">
    <property type="entry name" value="RESPONSE_REGULATORY"/>
    <property type="match status" value="1"/>
</dbReference>
<evidence type="ECO:0000313" key="3">
    <source>
        <dbReference type="EMBL" id="TCV87438.1"/>
    </source>
</evidence>
<evidence type="ECO:0000256" key="1">
    <source>
        <dbReference type="PROSITE-ProRule" id="PRU00169"/>
    </source>
</evidence>
<dbReference type="SUPFAM" id="SSF52172">
    <property type="entry name" value="CheY-like"/>
    <property type="match status" value="1"/>
</dbReference>
<dbReference type="EMBL" id="SMCO01000005">
    <property type="protein sequence ID" value="TCV87438.1"/>
    <property type="molecule type" value="Genomic_DNA"/>
</dbReference>
<dbReference type="Pfam" id="PF00072">
    <property type="entry name" value="Response_reg"/>
    <property type="match status" value="1"/>
</dbReference>
<reference evidence="3 4" key="1">
    <citation type="submission" date="2019-03" db="EMBL/GenBank/DDBJ databases">
        <title>Genomic Encyclopedia of Type Strains, Phase IV (KMG-IV): sequencing the most valuable type-strain genomes for metagenomic binning, comparative biology and taxonomic classification.</title>
        <authorList>
            <person name="Goeker M."/>
        </authorList>
    </citation>
    <scope>NUCLEOTIDE SEQUENCE [LARGE SCALE GENOMIC DNA]</scope>
    <source>
        <strain evidence="3 4">DSM 100309</strain>
    </source>
</reference>
<dbReference type="AlphaFoldDB" id="A0A4R3Y8Z9"/>
<dbReference type="InterPro" id="IPR001789">
    <property type="entry name" value="Sig_transdc_resp-reg_receiver"/>
</dbReference>
<feature type="modified residue" description="4-aspartylphosphate" evidence="1">
    <location>
        <position position="68"/>
    </location>
</feature>
<feature type="domain" description="Response regulatory" evidence="2">
    <location>
        <begin position="7"/>
        <end position="135"/>
    </location>
</feature>
<organism evidence="3 4">
    <name type="scientific">Sulfurirhabdus autotrophica</name>
    <dbReference type="NCBI Taxonomy" id="1706046"/>
    <lineage>
        <taxon>Bacteria</taxon>
        <taxon>Pseudomonadati</taxon>
        <taxon>Pseudomonadota</taxon>
        <taxon>Betaproteobacteria</taxon>
        <taxon>Nitrosomonadales</taxon>
        <taxon>Sulfuricellaceae</taxon>
        <taxon>Sulfurirhabdus</taxon>
    </lineage>
</organism>
<dbReference type="Gene3D" id="3.40.50.2300">
    <property type="match status" value="1"/>
</dbReference>
<comment type="caution">
    <text evidence="3">The sequence shown here is derived from an EMBL/GenBank/DDBJ whole genome shotgun (WGS) entry which is preliminary data.</text>
</comment>
<keyword evidence="4" id="KW-1185">Reference proteome</keyword>
<dbReference type="PANTHER" id="PTHR44520:SF1">
    <property type="entry name" value="TWO-COMPONENT SYSTEM REGULATORY PROTEIN"/>
    <property type="match status" value="1"/>
</dbReference>
<evidence type="ECO:0000313" key="4">
    <source>
        <dbReference type="Proteomes" id="UP000295367"/>
    </source>
</evidence>
<name>A0A4R3Y8Z9_9PROT</name>
<evidence type="ECO:0000259" key="2">
    <source>
        <dbReference type="PROSITE" id="PS50110"/>
    </source>
</evidence>
<dbReference type="CDD" id="cd17557">
    <property type="entry name" value="REC_Rcp-like"/>
    <property type="match status" value="1"/>
</dbReference>
<sequence>MNVALPTLLLVEDDPNDVMLFRRAMDKSKMANPLQLAKDGEEAVAYLSGEGLYADRNTYPLPAIMLLDLKLPRKSGLEVLEWLRDQPGINRLPVVVMTSSKESTDVGRAYDLGANSYLVKPVSFETLLEMVKVLGLYWFILNEKPDISLRTME</sequence>
<dbReference type="GO" id="GO:0000160">
    <property type="term" value="P:phosphorelay signal transduction system"/>
    <property type="evidence" value="ECO:0007669"/>
    <property type="project" value="InterPro"/>
</dbReference>
<dbReference type="Proteomes" id="UP000295367">
    <property type="component" value="Unassembled WGS sequence"/>
</dbReference>
<protein>
    <submittedName>
        <fullName evidence="3">Response regulator receiver domain-containing protein</fullName>
    </submittedName>
</protein>
<keyword evidence="1" id="KW-0597">Phosphoprotein</keyword>
<dbReference type="InterPro" id="IPR011006">
    <property type="entry name" value="CheY-like_superfamily"/>
</dbReference>
<gene>
    <name evidence="3" type="ORF">EDC63_105107</name>
</gene>
<dbReference type="OrthoDB" id="9793549at2"/>